<feature type="region of interest" description="Disordered" evidence="2">
    <location>
        <begin position="58"/>
        <end position="78"/>
    </location>
</feature>
<dbReference type="RefSeq" id="WP_151162321.1">
    <property type="nucleotide sequence ID" value="NZ_WKJO01000001.1"/>
</dbReference>
<comment type="caution">
    <text evidence="3">The sequence shown here is derived from an EMBL/GenBank/DDBJ whole genome shotgun (WGS) entry which is preliminary data.</text>
</comment>
<dbReference type="Proteomes" id="UP000439022">
    <property type="component" value="Unassembled WGS sequence"/>
</dbReference>
<organism evidence="3 4">
    <name type="scientific">Haloferax litoreum</name>
    <dbReference type="NCBI Taxonomy" id="2666140"/>
    <lineage>
        <taxon>Archaea</taxon>
        <taxon>Methanobacteriati</taxon>
        <taxon>Methanobacteriota</taxon>
        <taxon>Stenosarchaea group</taxon>
        <taxon>Halobacteria</taxon>
        <taxon>Halobacteriales</taxon>
        <taxon>Haloferacaceae</taxon>
        <taxon>Haloferax</taxon>
    </lineage>
</organism>
<evidence type="ECO:0000256" key="1">
    <source>
        <dbReference type="SAM" id="Coils"/>
    </source>
</evidence>
<dbReference type="AlphaFoldDB" id="A0A6A8GF47"/>
<keyword evidence="4" id="KW-1185">Reference proteome</keyword>
<evidence type="ECO:0000256" key="2">
    <source>
        <dbReference type="SAM" id="MobiDB-lite"/>
    </source>
</evidence>
<reference evidence="3 4" key="1">
    <citation type="submission" date="2019-11" db="EMBL/GenBank/DDBJ databases">
        <title>Whole genome sequence of Haloferax sp. MBLA0076.</title>
        <authorList>
            <person name="Seo M.-J."/>
            <person name="Cho E.-S."/>
        </authorList>
    </citation>
    <scope>NUCLEOTIDE SEQUENCE [LARGE SCALE GENOMIC DNA]</scope>
    <source>
        <strain evidence="3 4">MBLA0076</strain>
    </source>
</reference>
<feature type="region of interest" description="Disordered" evidence="2">
    <location>
        <begin position="266"/>
        <end position="352"/>
    </location>
</feature>
<dbReference type="EMBL" id="WKJO01000001">
    <property type="protein sequence ID" value="MRX21745.1"/>
    <property type="molecule type" value="Genomic_DNA"/>
</dbReference>
<dbReference type="Gene3D" id="1.10.287.1490">
    <property type="match status" value="1"/>
</dbReference>
<gene>
    <name evidence="3" type="ORF">GJR96_07220</name>
</gene>
<feature type="compositionally biased region" description="Basic and acidic residues" evidence="2">
    <location>
        <begin position="296"/>
        <end position="308"/>
    </location>
</feature>
<accession>A0A6A8GF47</accession>
<evidence type="ECO:0000313" key="3">
    <source>
        <dbReference type="EMBL" id="MRX21745.1"/>
    </source>
</evidence>
<evidence type="ECO:0008006" key="5">
    <source>
        <dbReference type="Google" id="ProtNLM"/>
    </source>
</evidence>
<evidence type="ECO:0000313" key="4">
    <source>
        <dbReference type="Proteomes" id="UP000439022"/>
    </source>
</evidence>
<feature type="compositionally biased region" description="Polar residues" evidence="2">
    <location>
        <begin position="327"/>
        <end position="345"/>
    </location>
</feature>
<feature type="compositionally biased region" description="Polar residues" evidence="2">
    <location>
        <begin position="266"/>
        <end position="284"/>
    </location>
</feature>
<feature type="coiled-coil region" evidence="1">
    <location>
        <begin position="92"/>
        <end position="218"/>
    </location>
</feature>
<proteinExistence type="predicted"/>
<keyword evidence="1" id="KW-0175">Coiled coil</keyword>
<name>A0A6A8GF47_9EURY</name>
<feature type="compositionally biased region" description="Acidic residues" evidence="2">
    <location>
        <begin position="314"/>
        <end position="325"/>
    </location>
</feature>
<sequence length="352" mass="39198">MSNESSDQSDREIATSTFEDWLTQKAAETDSSRERVLEQLLDSYWTLKEVTQVLDGRNRTPMFADDGGGERPGANRHGQAAMTDGAVTEDEFDELVQRVESLQTELQTESRQRSTLAEEVQSIADRLDDVEAGYEDVDELTDTVDDVRSTLETEQSQLQARLDEEFENLRTILEYLVQTGDELDVRLTETQAQYQAEIRELRAERDQLRRLREAAREAGTHTADCEQCGGTVDFTLLTSPECPNCNRTLTGVAEETTWFFLSTYTATTGRSPGASPTETTGQSKTADEPASTAEQENTRTRDGGEEPSHTGGETEADVDQTEADVDQTATESEATQAENTSSPNRNEFEWLS</sequence>
<protein>
    <recommendedName>
        <fullName evidence="5">CopG family transcriptional regulator</fullName>
    </recommendedName>
</protein>